<accession>A0ABV2K3C6</accession>
<proteinExistence type="predicted"/>
<protein>
    <submittedName>
        <fullName evidence="1">Uncharacterized protein</fullName>
    </submittedName>
</protein>
<evidence type="ECO:0000313" key="2">
    <source>
        <dbReference type="Proteomes" id="UP001549104"/>
    </source>
</evidence>
<comment type="caution">
    <text evidence="1">The sequence shown here is derived from an EMBL/GenBank/DDBJ whole genome shotgun (WGS) entry which is preliminary data.</text>
</comment>
<reference evidence="1 2" key="1">
    <citation type="submission" date="2024-06" db="EMBL/GenBank/DDBJ databases">
        <title>Sorghum-associated microbial communities from plants grown in Nebraska, USA.</title>
        <authorList>
            <person name="Schachtman D."/>
        </authorList>
    </citation>
    <scope>NUCLEOTIDE SEQUENCE [LARGE SCALE GENOMIC DNA]</scope>
    <source>
        <strain evidence="1 2">1288</strain>
    </source>
</reference>
<keyword evidence="2" id="KW-1185">Reference proteome</keyword>
<evidence type="ECO:0000313" key="1">
    <source>
        <dbReference type="EMBL" id="MET3655584.1"/>
    </source>
</evidence>
<dbReference type="EMBL" id="JBEPME010000001">
    <property type="protein sequence ID" value="MET3655584.1"/>
    <property type="molecule type" value="Genomic_DNA"/>
</dbReference>
<name>A0ABV2K3C6_SPOPS</name>
<organism evidence="1 2">
    <name type="scientific">Sporosarcina psychrophila</name>
    <name type="common">Bacillus psychrophilus</name>
    <dbReference type="NCBI Taxonomy" id="1476"/>
    <lineage>
        <taxon>Bacteria</taxon>
        <taxon>Bacillati</taxon>
        <taxon>Bacillota</taxon>
        <taxon>Bacilli</taxon>
        <taxon>Bacillales</taxon>
        <taxon>Caryophanaceae</taxon>
        <taxon>Sporosarcina</taxon>
    </lineage>
</organism>
<dbReference type="Proteomes" id="UP001549104">
    <property type="component" value="Unassembled WGS sequence"/>
</dbReference>
<sequence>MRKKVALFWHSLSYNYNEIIMKDCLCHEMKTKIKVKRDYHSAKIKELVSSTRVGSYLEK</sequence>
<gene>
    <name evidence="1" type="ORF">ABIC55_000668</name>
</gene>
<dbReference type="RefSeq" id="WP_354312154.1">
    <property type="nucleotide sequence ID" value="NZ_JBEPME010000001.1"/>
</dbReference>